<dbReference type="EMBL" id="JAOPGA020001462">
    <property type="protein sequence ID" value="KAL0488704.1"/>
    <property type="molecule type" value="Genomic_DNA"/>
</dbReference>
<dbReference type="Proteomes" id="UP001431209">
    <property type="component" value="Unassembled WGS sequence"/>
</dbReference>
<dbReference type="AlphaFoldDB" id="A0AAW2ZHB4"/>
<reference evidence="1 2" key="1">
    <citation type="submission" date="2024-03" db="EMBL/GenBank/DDBJ databases">
        <title>The Acrasis kona genome and developmental transcriptomes reveal deep origins of eukaryotic multicellular pathways.</title>
        <authorList>
            <person name="Sheikh S."/>
            <person name="Fu C.-J."/>
            <person name="Brown M.W."/>
            <person name="Baldauf S.L."/>
        </authorList>
    </citation>
    <scope>NUCLEOTIDE SEQUENCE [LARGE SCALE GENOMIC DNA]</scope>
    <source>
        <strain evidence="1 2">ATCC MYA-3509</strain>
    </source>
</reference>
<evidence type="ECO:0000313" key="2">
    <source>
        <dbReference type="Proteomes" id="UP001431209"/>
    </source>
</evidence>
<sequence length="335" mass="38746">MSDDTIMKANDVSGYVTLQEKLSWGVLFEGLLTKNNPSLDDIMTYEAVMEQPIINIKKYATNYFQNIYPNCSVIASDKVEGIRVGCTISIIQSDTEALLKRYFVKTHHNGYSTEGYYRTNTERCHENEIIVYKTLELLDILPELHYFGSMTMDEGGLYMATLDAAYESNYFVTKNNWKRTTEIKQNREVDDCILLMRMLDQIFSLRDGYENGANYGFVFKSGVRPALKVIDMMVESDFVVPNKEKIKSCILQEIAFVVHVEKSHKYTLPEVCSLVRKIIPGTVKFTNLLVRAKAYLEDVRRMWPQYVCKSSRLDDFIDAVLAWHDFFLHHDDSLD</sequence>
<protein>
    <submittedName>
        <fullName evidence="1">Uncharacterized protein</fullName>
    </submittedName>
</protein>
<name>A0AAW2ZHB4_9EUKA</name>
<dbReference type="PANTHER" id="PTHR33651:SF2">
    <property type="entry name" value="PI3K_PI4K CATALYTIC DOMAIN-CONTAINING PROTEIN"/>
    <property type="match status" value="1"/>
</dbReference>
<proteinExistence type="predicted"/>
<evidence type="ECO:0000313" key="1">
    <source>
        <dbReference type="EMBL" id="KAL0488704.1"/>
    </source>
</evidence>
<comment type="caution">
    <text evidence="1">The sequence shown here is derived from an EMBL/GenBank/DDBJ whole genome shotgun (WGS) entry which is preliminary data.</text>
</comment>
<organism evidence="1 2">
    <name type="scientific">Acrasis kona</name>
    <dbReference type="NCBI Taxonomy" id="1008807"/>
    <lineage>
        <taxon>Eukaryota</taxon>
        <taxon>Discoba</taxon>
        <taxon>Heterolobosea</taxon>
        <taxon>Tetramitia</taxon>
        <taxon>Eutetramitia</taxon>
        <taxon>Acrasidae</taxon>
        <taxon>Acrasis</taxon>
    </lineage>
</organism>
<accession>A0AAW2ZHB4</accession>
<gene>
    <name evidence="1" type="ORF">AKO1_015854</name>
</gene>
<dbReference type="PANTHER" id="PTHR33651">
    <property type="entry name" value="PROTEIN CBG06246"/>
    <property type="match status" value="1"/>
</dbReference>
<keyword evidence="2" id="KW-1185">Reference proteome</keyword>